<name>A0ACB7ZQZ2_9AGAM</name>
<protein>
    <submittedName>
        <fullName evidence="1">Uncharacterized protein</fullName>
    </submittedName>
</protein>
<reference evidence="1" key="1">
    <citation type="journal article" date="2021" name="New Phytol.">
        <title>Evolutionary innovations through gain and loss of genes in the ectomycorrhizal Boletales.</title>
        <authorList>
            <person name="Wu G."/>
            <person name="Miyauchi S."/>
            <person name="Morin E."/>
            <person name="Kuo A."/>
            <person name="Drula E."/>
            <person name="Varga T."/>
            <person name="Kohler A."/>
            <person name="Feng B."/>
            <person name="Cao Y."/>
            <person name="Lipzen A."/>
            <person name="Daum C."/>
            <person name="Hundley H."/>
            <person name="Pangilinan J."/>
            <person name="Johnson J."/>
            <person name="Barry K."/>
            <person name="LaButti K."/>
            <person name="Ng V."/>
            <person name="Ahrendt S."/>
            <person name="Min B."/>
            <person name="Choi I.G."/>
            <person name="Park H."/>
            <person name="Plett J.M."/>
            <person name="Magnuson J."/>
            <person name="Spatafora J.W."/>
            <person name="Nagy L.G."/>
            <person name="Henrissat B."/>
            <person name="Grigoriev I.V."/>
            <person name="Yang Z.L."/>
            <person name="Xu J."/>
            <person name="Martin F.M."/>
        </authorList>
    </citation>
    <scope>NUCLEOTIDE SEQUENCE</scope>
    <source>
        <strain evidence="1">ATCC 28755</strain>
    </source>
</reference>
<comment type="caution">
    <text evidence="1">The sequence shown here is derived from an EMBL/GenBank/DDBJ whole genome shotgun (WGS) entry which is preliminary data.</text>
</comment>
<keyword evidence="2" id="KW-1185">Reference proteome</keyword>
<sequence>MFPRFTESIYNVFACPNTEDANLLHNAMVILDCQTEFKALSSVSGPEISAQRQSATSIPMRATESRISCVSVCSHLLLYACSACMFFVCVFYMFMGSVCVPVGFCSLRLAPMSGCLNGHAWIQKVSQNSLSNVLTSDPSIPASELVVLVSVRHYLAHHHLFLSID</sequence>
<accession>A0ACB7ZQZ2</accession>
<dbReference type="Proteomes" id="UP000790377">
    <property type="component" value="Unassembled WGS sequence"/>
</dbReference>
<proteinExistence type="predicted"/>
<evidence type="ECO:0000313" key="2">
    <source>
        <dbReference type="Proteomes" id="UP000790377"/>
    </source>
</evidence>
<dbReference type="EMBL" id="MU268934">
    <property type="protein sequence ID" value="KAH7903491.1"/>
    <property type="molecule type" value="Genomic_DNA"/>
</dbReference>
<organism evidence="1 2">
    <name type="scientific">Hygrophoropsis aurantiaca</name>
    <dbReference type="NCBI Taxonomy" id="72124"/>
    <lineage>
        <taxon>Eukaryota</taxon>
        <taxon>Fungi</taxon>
        <taxon>Dikarya</taxon>
        <taxon>Basidiomycota</taxon>
        <taxon>Agaricomycotina</taxon>
        <taxon>Agaricomycetes</taxon>
        <taxon>Agaricomycetidae</taxon>
        <taxon>Boletales</taxon>
        <taxon>Coniophorineae</taxon>
        <taxon>Hygrophoropsidaceae</taxon>
        <taxon>Hygrophoropsis</taxon>
    </lineage>
</organism>
<gene>
    <name evidence="1" type="ORF">BJ138DRAFT_1168070</name>
</gene>
<evidence type="ECO:0000313" key="1">
    <source>
        <dbReference type="EMBL" id="KAH7903491.1"/>
    </source>
</evidence>